<name>A0A3L9ZYZ1_9FLAO</name>
<evidence type="ECO:0000313" key="15">
    <source>
        <dbReference type="Proteomes" id="UP000280368"/>
    </source>
</evidence>
<proteinExistence type="predicted"/>
<dbReference type="SMART" id="SM00062">
    <property type="entry name" value="PBPb"/>
    <property type="match status" value="1"/>
</dbReference>
<evidence type="ECO:0000256" key="11">
    <source>
        <dbReference type="SAM" id="SignalP"/>
    </source>
</evidence>
<evidence type="ECO:0000259" key="13">
    <source>
        <dbReference type="SMART" id="SM00079"/>
    </source>
</evidence>
<dbReference type="AlphaFoldDB" id="A0A3L9ZYZ1"/>
<evidence type="ECO:0000256" key="4">
    <source>
        <dbReference type="ARBA" id="ARBA00022989"/>
    </source>
</evidence>
<keyword evidence="2" id="KW-0813">Transport</keyword>
<accession>A0A3L9ZYZ1</accession>
<keyword evidence="15" id="KW-1185">Reference proteome</keyword>
<dbReference type="Gene3D" id="1.10.287.70">
    <property type="match status" value="1"/>
</dbReference>
<dbReference type="PANTHER" id="PTHR18966">
    <property type="entry name" value="IONOTROPIC GLUTAMATE RECEPTOR"/>
    <property type="match status" value="1"/>
</dbReference>
<feature type="signal peptide" evidence="11">
    <location>
        <begin position="1"/>
        <end position="22"/>
    </location>
</feature>
<gene>
    <name evidence="14" type="ORF">BC961_0017</name>
</gene>
<sequence>MTIPIKFSITFLILLTSLNFYSQETASLDDSFVKKDLKVGYAGSEPFVVKNQNDWSGISVEIWHSLAKDNDLSYTVFPYNNISKAIDDLQKGNLDVLVGPVSITSERAELIDFSQPYFQSSLSILSRVGAPTIFDRVAPLLTIDLLYALFIFLFILGCVGTLLWLAERKASPDQFPHEPIKGIANGMWCAIVTMSTTGYGDIAPVTLMGRIVAGSWMIISILFATTMVAGIASSLTLSGLDKTVISSAEQFQNRKIAVLIDSPSVDFVKDYSGTVVLIDKLEQGYKLLRDKEVAAVVFDRPQIKYFLEKHPDDSLILSDTEYHKQGYGFAFPLNSILTSMLNVDLLRFKEEGMLKVIESNWLGTEKNK</sequence>
<keyword evidence="11" id="KW-0732">Signal</keyword>
<evidence type="ECO:0000256" key="6">
    <source>
        <dbReference type="ARBA" id="ARBA00023136"/>
    </source>
</evidence>
<dbReference type="InterPro" id="IPR001638">
    <property type="entry name" value="Solute-binding_3/MltF_N"/>
</dbReference>
<feature type="transmembrane region" description="Helical" evidence="10">
    <location>
        <begin position="145"/>
        <end position="166"/>
    </location>
</feature>
<evidence type="ECO:0000256" key="8">
    <source>
        <dbReference type="ARBA" id="ARBA00023180"/>
    </source>
</evidence>
<dbReference type="EMBL" id="REFH01000007">
    <property type="protein sequence ID" value="RMA77676.1"/>
    <property type="molecule type" value="Genomic_DNA"/>
</dbReference>
<dbReference type="SUPFAM" id="SSF81324">
    <property type="entry name" value="Voltage-gated potassium channels"/>
    <property type="match status" value="1"/>
</dbReference>
<reference evidence="14 15" key="1">
    <citation type="submission" date="2018-10" db="EMBL/GenBank/DDBJ databases">
        <title>Genomic Encyclopedia of Archaeal and Bacterial Type Strains, Phase II (KMG-II): from individual species to whole genera.</title>
        <authorList>
            <person name="Goeker M."/>
        </authorList>
    </citation>
    <scope>NUCLEOTIDE SEQUENCE [LARGE SCALE GENOMIC DNA]</scope>
    <source>
        <strain evidence="14 15">DSM 19727</strain>
    </source>
</reference>
<evidence type="ECO:0000256" key="7">
    <source>
        <dbReference type="ARBA" id="ARBA00023170"/>
    </source>
</evidence>
<feature type="chain" id="PRO_5018249030" evidence="11">
    <location>
        <begin position="23"/>
        <end position="368"/>
    </location>
</feature>
<keyword evidence="3 10" id="KW-0812">Transmembrane</keyword>
<dbReference type="SMART" id="SM00079">
    <property type="entry name" value="PBPe"/>
    <property type="match status" value="1"/>
</dbReference>
<dbReference type="Gene3D" id="3.40.190.10">
    <property type="entry name" value="Periplasmic binding protein-like II"/>
    <property type="match status" value="2"/>
</dbReference>
<evidence type="ECO:0000256" key="9">
    <source>
        <dbReference type="ARBA" id="ARBA00023303"/>
    </source>
</evidence>
<organism evidence="14 15">
    <name type="scientific">Flavobacterium weaverense</name>
    <dbReference type="NCBI Taxonomy" id="271156"/>
    <lineage>
        <taxon>Bacteria</taxon>
        <taxon>Pseudomonadati</taxon>
        <taxon>Bacteroidota</taxon>
        <taxon>Flavobacteriia</taxon>
        <taxon>Flavobacteriales</taxon>
        <taxon>Flavobacteriaceae</taxon>
        <taxon>Flavobacterium</taxon>
    </lineage>
</organism>
<keyword evidence="4 10" id="KW-1133">Transmembrane helix</keyword>
<keyword evidence="8" id="KW-0325">Glycoprotein</keyword>
<feature type="transmembrane region" description="Helical" evidence="10">
    <location>
        <begin position="213"/>
        <end position="237"/>
    </location>
</feature>
<dbReference type="GO" id="GO:0015276">
    <property type="term" value="F:ligand-gated monoatomic ion channel activity"/>
    <property type="evidence" value="ECO:0007669"/>
    <property type="project" value="InterPro"/>
</dbReference>
<evidence type="ECO:0000256" key="5">
    <source>
        <dbReference type="ARBA" id="ARBA00023065"/>
    </source>
</evidence>
<feature type="transmembrane region" description="Helical" evidence="10">
    <location>
        <begin position="187"/>
        <end position="207"/>
    </location>
</feature>
<keyword evidence="9" id="KW-0407">Ion channel</keyword>
<keyword evidence="7" id="KW-0675">Receptor</keyword>
<keyword evidence="5" id="KW-0406">Ion transport</keyword>
<evidence type="ECO:0000259" key="12">
    <source>
        <dbReference type="SMART" id="SM00062"/>
    </source>
</evidence>
<evidence type="ECO:0000256" key="10">
    <source>
        <dbReference type="SAM" id="Phobius"/>
    </source>
</evidence>
<evidence type="ECO:0000256" key="3">
    <source>
        <dbReference type="ARBA" id="ARBA00022692"/>
    </source>
</evidence>
<keyword evidence="6 10" id="KW-0472">Membrane</keyword>
<dbReference type="Pfam" id="PF00060">
    <property type="entry name" value="Lig_chan"/>
    <property type="match status" value="1"/>
</dbReference>
<dbReference type="InterPro" id="IPR001320">
    <property type="entry name" value="Iontro_rcpt_C"/>
</dbReference>
<dbReference type="SUPFAM" id="SSF53850">
    <property type="entry name" value="Periplasmic binding protein-like II"/>
    <property type="match status" value="1"/>
</dbReference>
<comment type="caution">
    <text evidence="14">The sequence shown here is derived from an EMBL/GenBank/DDBJ whole genome shotgun (WGS) entry which is preliminary data.</text>
</comment>
<evidence type="ECO:0000313" key="14">
    <source>
        <dbReference type="EMBL" id="RMA77676.1"/>
    </source>
</evidence>
<evidence type="ECO:0000256" key="1">
    <source>
        <dbReference type="ARBA" id="ARBA00004141"/>
    </source>
</evidence>
<protein>
    <submittedName>
        <fullName evidence="14">Amino acid ABC transporter substrate-binding protein (PAAT family)</fullName>
    </submittedName>
</protein>
<dbReference type="Proteomes" id="UP000280368">
    <property type="component" value="Unassembled WGS sequence"/>
</dbReference>
<dbReference type="GO" id="GO:0016020">
    <property type="term" value="C:membrane"/>
    <property type="evidence" value="ECO:0007669"/>
    <property type="project" value="UniProtKB-SubCell"/>
</dbReference>
<feature type="domain" description="Ionotropic glutamate receptor C-terminal" evidence="13">
    <location>
        <begin position="36"/>
        <end position="364"/>
    </location>
</feature>
<dbReference type="InterPro" id="IPR015683">
    <property type="entry name" value="Ionotropic_Glu_rcpt"/>
</dbReference>
<dbReference type="Pfam" id="PF00497">
    <property type="entry name" value="SBP_bac_3"/>
    <property type="match status" value="1"/>
</dbReference>
<comment type="subcellular location">
    <subcellularLocation>
        <location evidence="1">Membrane</location>
        <topology evidence="1">Multi-pass membrane protein</topology>
    </subcellularLocation>
</comment>
<dbReference type="RefSeq" id="WP_170151271.1">
    <property type="nucleotide sequence ID" value="NZ_CBCSGA010000019.1"/>
</dbReference>
<evidence type="ECO:0000256" key="2">
    <source>
        <dbReference type="ARBA" id="ARBA00022448"/>
    </source>
</evidence>
<feature type="domain" description="Solute-binding protein family 3/N-terminal" evidence="12">
    <location>
        <begin position="36"/>
        <end position="365"/>
    </location>
</feature>